<dbReference type="FunFam" id="2.10.109.10:FF:000001">
    <property type="entry name" value="LexA repressor"/>
    <property type="match status" value="1"/>
</dbReference>
<keyword evidence="8 12" id="KW-0238">DNA-binding</keyword>
<evidence type="ECO:0000256" key="2">
    <source>
        <dbReference type="ARBA" id="ARBA00022491"/>
    </source>
</evidence>
<dbReference type="PANTHER" id="PTHR33516">
    <property type="entry name" value="LEXA REPRESSOR"/>
    <property type="match status" value="1"/>
</dbReference>
<dbReference type="GO" id="GO:0006281">
    <property type="term" value="P:DNA repair"/>
    <property type="evidence" value="ECO:0007669"/>
    <property type="project" value="UniProtKB-UniRule"/>
</dbReference>
<keyword evidence="10 12" id="KW-0234">DNA repair</keyword>
<keyword evidence="5 12" id="KW-0378">Hydrolase</keyword>
<dbReference type="InterPro" id="IPR039418">
    <property type="entry name" value="LexA-like"/>
</dbReference>
<dbReference type="InterPro" id="IPR011991">
    <property type="entry name" value="ArsR-like_HTH"/>
</dbReference>
<keyword evidence="2 12" id="KW-0678">Repressor</keyword>
<comment type="caution">
    <text evidence="16">The sequence shown here is derived from an EMBL/GenBank/DDBJ whole genome shotgun (WGS) entry which is preliminary data.</text>
</comment>
<dbReference type="InterPro" id="IPR036286">
    <property type="entry name" value="LexA/Signal_pep-like_sf"/>
</dbReference>
<dbReference type="AlphaFoldDB" id="A0A133S6L9"/>
<dbReference type="Gene3D" id="1.10.10.10">
    <property type="entry name" value="Winged helix-like DNA-binding domain superfamily/Winged helix DNA-binding domain"/>
    <property type="match status" value="1"/>
</dbReference>
<dbReference type="CDD" id="cd06529">
    <property type="entry name" value="S24_LexA-like"/>
    <property type="match status" value="1"/>
</dbReference>
<evidence type="ECO:0000256" key="8">
    <source>
        <dbReference type="ARBA" id="ARBA00023125"/>
    </source>
</evidence>
<evidence type="ECO:0000313" key="16">
    <source>
        <dbReference type="EMBL" id="KXA65339.1"/>
    </source>
</evidence>
<accession>A0A133S6L9</accession>
<dbReference type="GO" id="GO:0045892">
    <property type="term" value="P:negative regulation of DNA-templated transcription"/>
    <property type="evidence" value="ECO:0007669"/>
    <property type="project" value="UniProtKB-UniRule"/>
</dbReference>
<dbReference type="InterPro" id="IPR036388">
    <property type="entry name" value="WH-like_DNA-bd_sf"/>
</dbReference>
<keyword evidence="11 12" id="KW-0742">SOS response</keyword>
<keyword evidence="7 12" id="KW-0805">Transcription regulation</keyword>
<keyword evidence="4 12" id="KW-0227">DNA damage</keyword>
<dbReference type="InterPro" id="IPR015927">
    <property type="entry name" value="Peptidase_S24_S26A/B/C"/>
</dbReference>
<dbReference type="HAMAP" id="MF_00015">
    <property type="entry name" value="LexA"/>
    <property type="match status" value="1"/>
</dbReference>
<dbReference type="InterPro" id="IPR006199">
    <property type="entry name" value="LexA_DNA-bd_dom"/>
</dbReference>
<feature type="domain" description="LexA repressor DNA-binding" evidence="15">
    <location>
        <begin position="12"/>
        <end position="73"/>
    </location>
</feature>
<evidence type="ECO:0000259" key="14">
    <source>
        <dbReference type="Pfam" id="PF00717"/>
    </source>
</evidence>
<dbReference type="PRINTS" id="PR00726">
    <property type="entry name" value="LEXASERPTASE"/>
</dbReference>
<dbReference type="InterPro" id="IPR036390">
    <property type="entry name" value="WH_DNA-bd_sf"/>
</dbReference>
<protein>
    <recommendedName>
        <fullName evidence="12">LexA repressor</fullName>
        <ecNumber evidence="12">3.4.21.88</ecNumber>
    </recommendedName>
</protein>
<evidence type="ECO:0000256" key="5">
    <source>
        <dbReference type="ARBA" id="ARBA00022801"/>
    </source>
</evidence>
<organism evidence="16">
    <name type="scientific">Veillonella atypica</name>
    <dbReference type="NCBI Taxonomy" id="39777"/>
    <lineage>
        <taxon>Bacteria</taxon>
        <taxon>Bacillati</taxon>
        <taxon>Bacillota</taxon>
        <taxon>Negativicutes</taxon>
        <taxon>Veillonellales</taxon>
        <taxon>Veillonellaceae</taxon>
        <taxon>Veillonella</taxon>
    </lineage>
</organism>
<evidence type="ECO:0000256" key="6">
    <source>
        <dbReference type="ARBA" id="ARBA00022813"/>
    </source>
</evidence>
<keyword evidence="3 12" id="KW-0235">DNA replication</keyword>
<dbReference type="GO" id="GO:0003677">
    <property type="term" value="F:DNA binding"/>
    <property type="evidence" value="ECO:0007669"/>
    <property type="project" value="UniProtKB-UniRule"/>
</dbReference>
<dbReference type="SUPFAM" id="SSF46785">
    <property type="entry name" value="Winged helix' DNA-binding domain"/>
    <property type="match status" value="1"/>
</dbReference>
<feature type="active site" description="For autocatalytic cleavage activity" evidence="12">
    <location>
        <position position="152"/>
    </location>
</feature>
<dbReference type="GO" id="GO:0009432">
    <property type="term" value="P:SOS response"/>
    <property type="evidence" value="ECO:0007669"/>
    <property type="project" value="UniProtKB-UniRule"/>
</dbReference>
<evidence type="ECO:0000256" key="1">
    <source>
        <dbReference type="ARBA" id="ARBA00007484"/>
    </source>
</evidence>
<feature type="DNA-binding region" description="H-T-H motif" evidence="12">
    <location>
        <begin position="36"/>
        <end position="56"/>
    </location>
</feature>
<evidence type="ECO:0000256" key="7">
    <source>
        <dbReference type="ARBA" id="ARBA00023015"/>
    </source>
</evidence>
<comment type="function">
    <text evidence="12">Represses a number of genes involved in the response to DNA damage (SOS response), including recA and lexA. In the presence of single-stranded DNA, RecA interacts with LexA causing an autocatalytic cleavage which disrupts the DNA-binding part of LexA, leading to derepression of the SOS regulon and eventually DNA repair.</text>
</comment>
<evidence type="ECO:0000256" key="4">
    <source>
        <dbReference type="ARBA" id="ARBA00022763"/>
    </source>
</evidence>
<dbReference type="STRING" id="39777.B7L28_04520"/>
<evidence type="ECO:0000313" key="17">
    <source>
        <dbReference type="Proteomes" id="UP000070226"/>
    </source>
</evidence>
<evidence type="ECO:0000256" key="12">
    <source>
        <dbReference type="HAMAP-Rule" id="MF_00015"/>
    </source>
</evidence>
<evidence type="ECO:0000259" key="15">
    <source>
        <dbReference type="Pfam" id="PF01726"/>
    </source>
</evidence>
<dbReference type="GO" id="GO:0004252">
    <property type="term" value="F:serine-type endopeptidase activity"/>
    <property type="evidence" value="ECO:0007669"/>
    <property type="project" value="UniProtKB-UniRule"/>
</dbReference>
<dbReference type="PATRIC" id="fig|39777.7.peg.331"/>
<evidence type="ECO:0000256" key="11">
    <source>
        <dbReference type="ARBA" id="ARBA00023236"/>
    </source>
</evidence>
<feature type="active site" description="For autocatalytic cleavage activity" evidence="12">
    <location>
        <position position="189"/>
    </location>
</feature>
<dbReference type="PANTHER" id="PTHR33516:SF2">
    <property type="entry name" value="LEXA REPRESSOR-RELATED"/>
    <property type="match status" value="1"/>
</dbReference>
<dbReference type="GO" id="GO:0006260">
    <property type="term" value="P:DNA replication"/>
    <property type="evidence" value="ECO:0007669"/>
    <property type="project" value="UniProtKB-UniRule"/>
</dbReference>
<dbReference type="EC" id="3.4.21.88" evidence="12"/>
<comment type="catalytic activity">
    <reaction evidence="12">
        <text>Hydrolysis of Ala-|-Gly bond in repressor LexA.</text>
        <dbReference type="EC" id="3.4.21.88"/>
    </reaction>
</comment>
<gene>
    <name evidence="12" type="primary">lexA</name>
    <name evidence="16" type="ORF">HMPREF3233_00340</name>
</gene>
<reference evidence="16 17" key="1">
    <citation type="submission" date="2016-01" db="EMBL/GenBank/DDBJ databases">
        <authorList>
            <person name="Oliw E.H."/>
        </authorList>
    </citation>
    <scope>NUCLEOTIDE SEQUENCE [LARGE SCALE GENOMIC DNA]</scope>
    <source>
        <strain evidence="16 17">CMW7756B</strain>
    </source>
</reference>
<dbReference type="Gene3D" id="2.10.109.10">
    <property type="entry name" value="Umud Fragment, subunit A"/>
    <property type="match status" value="1"/>
</dbReference>
<dbReference type="InterPro" id="IPR006197">
    <property type="entry name" value="Peptidase_S24_LexA"/>
</dbReference>
<dbReference type="CDD" id="cd00090">
    <property type="entry name" value="HTH_ARSR"/>
    <property type="match status" value="1"/>
</dbReference>
<proteinExistence type="inferred from homology"/>
<dbReference type="Proteomes" id="UP000070226">
    <property type="component" value="Unassembled WGS sequence"/>
</dbReference>
<dbReference type="NCBIfam" id="TIGR00498">
    <property type="entry name" value="lexA"/>
    <property type="match status" value="1"/>
</dbReference>
<feature type="domain" description="Peptidase S24/S26A/S26B/S26C" evidence="14">
    <location>
        <begin position="110"/>
        <end position="222"/>
    </location>
</feature>
<dbReference type="EMBL" id="LRQT01000006">
    <property type="protein sequence ID" value="KXA65339.1"/>
    <property type="molecule type" value="Genomic_DNA"/>
</dbReference>
<evidence type="ECO:0000256" key="13">
    <source>
        <dbReference type="RuleBase" id="RU003991"/>
    </source>
</evidence>
<dbReference type="InterPro" id="IPR006200">
    <property type="entry name" value="LexA"/>
</dbReference>
<dbReference type="GO" id="GO:0006508">
    <property type="term" value="P:proteolysis"/>
    <property type="evidence" value="ECO:0007669"/>
    <property type="project" value="InterPro"/>
</dbReference>
<evidence type="ECO:0000256" key="9">
    <source>
        <dbReference type="ARBA" id="ARBA00023163"/>
    </source>
</evidence>
<dbReference type="Pfam" id="PF00717">
    <property type="entry name" value="Peptidase_S24"/>
    <property type="match status" value="1"/>
</dbReference>
<evidence type="ECO:0000256" key="3">
    <source>
        <dbReference type="ARBA" id="ARBA00022705"/>
    </source>
</evidence>
<keyword evidence="9 12" id="KW-0804">Transcription</keyword>
<keyword evidence="6 12" id="KW-0068">Autocatalytic cleavage</keyword>
<dbReference type="Pfam" id="PF01726">
    <property type="entry name" value="LexA_DNA_bind"/>
    <property type="match status" value="1"/>
</dbReference>
<dbReference type="SUPFAM" id="SSF51306">
    <property type="entry name" value="LexA/Signal peptidase"/>
    <property type="match status" value="1"/>
</dbReference>
<feature type="site" description="Cleavage; by autolysis" evidence="12">
    <location>
        <begin position="117"/>
        <end position="118"/>
    </location>
</feature>
<dbReference type="InterPro" id="IPR050077">
    <property type="entry name" value="LexA_repressor"/>
</dbReference>
<comment type="similarity">
    <text evidence="1 12 13">Belongs to the peptidase S24 family.</text>
</comment>
<comment type="subunit">
    <text evidence="12">Homodimer.</text>
</comment>
<evidence type="ECO:0000256" key="10">
    <source>
        <dbReference type="ARBA" id="ARBA00023204"/>
    </source>
</evidence>
<name>A0A133S6L9_9FIRM</name>
<sequence length="229" mass="25702">MEVPVRRPATDINTKQRRILEFIRDSLHNEYRCPTVREICAYVGLSSTSTVQSHLNTLEKFGYIKRDPNKNRAITILDEGKPKVSVSKENNETTSSDNFEFLGAGLKQVPLIGTVQAGTPITAVENLEATLTLPVQLTGDSDCFMLRVQGESMMNIGMYEGDMLIVRHQNTANNGDIVVARIDDEATVKRFYKENGHIRLQPENDNFDPIIVDDCHIEGLVIGLVRDRI</sequence>